<evidence type="ECO:0000259" key="3">
    <source>
        <dbReference type="PROSITE" id="PS50110"/>
    </source>
</evidence>
<dbReference type="SUPFAM" id="SSF52172">
    <property type="entry name" value="CheY-like"/>
    <property type="match status" value="1"/>
</dbReference>
<dbReference type="AlphaFoldDB" id="A0A916R275"/>
<dbReference type="Proteomes" id="UP000628017">
    <property type="component" value="Unassembled WGS sequence"/>
</dbReference>
<dbReference type="Pfam" id="PF00072">
    <property type="entry name" value="Response_reg"/>
    <property type="match status" value="1"/>
</dbReference>
<dbReference type="GO" id="GO:0000160">
    <property type="term" value="P:phosphorelay signal transduction system"/>
    <property type="evidence" value="ECO:0007669"/>
    <property type="project" value="InterPro"/>
</dbReference>
<dbReference type="Gene3D" id="3.40.50.2300">
    <property type="match status" value="1"/>
</dbReference>
<gene>
    <name evidence="4" type="ORF">GCM10011498_31960</name>
</gene>
<reference evidence="4" key="1">
    <citation type="journal article" date="2014" name="Int. J. Syst. Evol. Microbiol.">
        <title>Complete genome sequence of Corynebacterium casei LMG S-19264T (=DSM 44701T), isolated from a smear-ripened cheese.</title>
        <authorList>
            <consortium name="US DOE Joint Genome Institute (JGI-PGF)"/>
            <person name="Walter F."/>
            <person name="Albersmeier A."/>
            <person name="Kalinowski J."/>
            <person name="Ruckert C."/>
        </authorList>
    </citation>
    <scope>NUCLEOTIDE SEQUENCE</scope>
    <source>
        <strain evidence="4">CGMCC 1.15880</strain>
    </source>
</reference>
<evidence type="ECO:0000313" key="5">
    <source>
        <dbReference type="Proteomes" id="UP000628017"/>
    </source>
</evidence>
<dbReference type="PANTHER" id="PTHR44591:SF22">
    <property type="entry name" value="CHEY SUBFAMILY"/>
    <property type="match status" value="1"/>
</dbReference>
<evidence type="ECO:0000313" key="4">
    <source>
        <dbReference type="EMBL" id="GGA28462.1"/>
    </source>
</evidence>
<protein>
    <submittedName>
        <fullName evidence="4">Response regulator</fullName>
    </submittedName>
</protein>
<organism evidence="4 5">
    <name type="scientific">Neptunicoccus cionae</name>
    <dbReference type="NCBI Taxonomy" id="2035344"/>
    <lineage>
        <taxon>Bacteria</taxon>
        <taxon>Pseudomonadati</taxon>
        <taxon>Pseudomonadota</taxon>
        <taxon>Alphaproteobacteria</taxon>
        <taxon>Rhodobacterales</taxon>
        <taxon>Paracoccaceae</taxon>
        <taxon>Neptunicoccus</taxon>
    </lineage>
</organism>
<comment type="caution">
    <text evidence="4">The sequence shown here is derived from an EMBL/GenBank/DDBJ whole genome shotgun (WGS) entry which is preliminary data.</text>
</comment>
<feature type="domain" description="Response regulatory" evidence="3">
    <location>
        <begin position="6"/>
        <end position="123"/>
    </location>
</feature>
<evidence type="ECO:0000256" key="1">
    <source>
        <dbReference type="ARBA" id="ARBA00022553"/>
    </source>
</evidence>
<dbReference type="RefSeq" id="WP_188677677.1">
    <property type="nucleotide sequence ID" value="NZ_BMKA01000005.1"/>
</dbReference>
<name>A0A916R275_9RHOB</name>
<sequence>MTELKRILHVDDEEDIRFIVQITLEIARGYEIKSCASGKDAIEVARTFKPQLLLLDFMMPELNGEETWKGIAAIDGLHDIPAIFMTAKAERSNTDRLMAAGAEAVITKPFETNDIADMIDGCWEKYSS</sequence>
<keyword evidence="5" id="KW-1185">Reference proteome</keyword>
<dbReference type="InterPro" id="IPR050595">
    <property type="entry name" value="Bact_response_regulator"/>
</dbReference>
<dbReference type="PROSITE" id="PS50110">
    <property type="entry name" value="RESPONSE_REGULATORY"/>
    <property type="match status" value="1"/>
</dbReference>
<dbReference type="SMART" id="SM00448">
    <property type="entry name" value="REC"/>
    <property type="match status" value="1"/>
</dbReference>
<evidence type="ECO:0000256" key="2">
    <source>
        <dbReference type="PROSITE-ProRule" id="PRU00169"/>
    </source>
</evidence>
<dbReference type="EMBL" id="BMKA01000005">
    <property type="protein sequence ID" value="GGA28462.1"/>
    <property type="molecule type" value="Genomic_DNA"/>
</dbReference>
<dbReference type="PANTHER" id="PTHR44591">
    <property type="entry name" value="STRESS RESPONSE REGULATOR PROTEIN 1"/>
    <property type="match status" value="1"/>
</dbReference>
<dbReference type="InterPro" id="IPR011006">
    <property type="entry name" value="CheY-like_superfamily"/>
</dbReference>
<feature type="modified residue" description="4-aspartylphosphate" evidence="2">
    <location>
        <position position="56"/>
    </location>
</feature>
<reference evidence="4" key="2">
    <citation type="submission" date="2020-09" db="EMBL/GenBank/DDBJ databases">
        <authorList>
            <person name="Sun Q."/>
            <person name="Zhou Y."/>
        </authorList>
    </citation>
    <scope>NUCLEOTIDE SEQUENCE</scope>
    <source>
        <strain evidence="4">CGMCC 1.15880</strain>
    </source>
</reference>
<dbReference type="InterPro" id="IPR001789">
    <property type="entry name" value="Sig_transdc_resp-reg_receiver"/>
</dbReference>
<keyword evidence="1 2" id="KW-0597">Phosphoprotein</keyword>
<accession>A0A916R275</accession>
<proteinExistence type="predicted"/>